<keyword evidence="2" id="KW-0645">Protease</keyword>
<reference evidence="2" key="1">
    <citation type="journal article" date="2015" name="Proc. Natl. Acad. Sci. U.S.A.">
        <title>Networks of energetic and metabolic interactions define dynamics in microbial communities.</title>
        <authorList>
            <person name="Embree M."/>
            <person name="Liu J.K."/>
            <person name="Al-Bassam M.M."/>
            <person name="Zengler K."/>
        </authorList>
    </citation>
    <scope>NUCLEOTIDE SEQUENCE</scope>
</reference>
<dbReference type="EMBL" id="LNQE01001731">
    <property type="protein sequence ID" value="KUG12250.1"/>
    <property type="molecule type" value="Genomic_DNA"/>
</dbReference>
<gene>
    <name evidence="2" type="ORF">ASZ90_016462</name>
</gene>
<dbReference type="InterPro" id="IPR051454">
    <property type="entry name" value="RNA/ubiquinone_mod_enzymes"/>
</dbReference>
<dbReference type="Pfam" id="PF01136">
    <property type="entry name" value="Peptidase_U32"/>
    <property type="match status" value="2"/>
</dbReference>
<organism evidence="2">
    <name type="scientific">hydrocarbon metagenome</name>
    <dbReference type="NCBI Taxonomy" id="938273"/>
    <lineage>
        <taxon>unclassified sequences</taxon>
        <taxon>metagenomes</taxon>
        <taxon>ecological metagenomes</taxon>
    </lineage>
</organism>
<dbReference type="PROSITE" id="PS01276">
    <property type="entry name" value="PEPTIDASE_U32"/>
    <property type="match status" value="1"/>
</dbReference>
<proteinExistence type="predicted"/>
<dbReference type="GO" id="GO:0008233">
    <property type="term" value="F:peptidase activity"/>
    <property type="evidence" value="ECO:0007669"/>
    <property type="project" value="UniProtKB-KW"/>
</dbReference>
<accession>A0A0W8EUE8</accession>
<evidence type="ECO:0000259" key="1">
    <source>
        <dbReference type="Pfam" id="PF12392"/>
    </source>
</evidence>
<dbReference type="AlphaFoldDB" id="A0A0W8EUE8"/>
<protein>
    <submittedName>
        <fullName evidence="2">Protease</fullName>
    </submittedName>
</protein>
<evidence type="ECO:0000313" key="2">
    <source>
        <dbReference type="EMBL" id="KUG12250.1"/>
    </source>
</evidence>
<dbReference type="PANTHER" id="PTHR30217">
    <property type="entry name" value="PEPTIDASE U32 FAMILY"/>
    <property type="match status" value="1"/>
</dbReference>
<dbReference type="GO" id="GO:0006508">
    <property type="term" value="P:proteolysis"/>
    <property type="evidence" value="ECO:0007669"/>
    <property type="project" value="UniProtKB-KW"/>
</dbReference>
<comment type="caution">
    <text evidence="2">The sequence shown here is derived from an EMBL/GenBank/DDBJ whole genome shotgun (WGS) entry which is preliminary data.</text>
</comment>
<dbReference type="InterPro" id="IPR001539">
    <property type="entry name" value="Peptidase_U32"/>
</dbReference>
<dbReference type="Pfam" id="PF12392">
    <property type="entry name" value="DUF3656"/>
    <property type="match status" value="1"/>
</dbReference>
<dbReference type="InterPro" id="IPR020988">
    <property type="entry name" value="Pept_U32_collagenase"/>
</dbReference>
<dbReference type="PANTHER" id="PTHR30217:SF10">
    <property type="entry name" value="23S RRNA 5-HYDROXYCYTIDINE C2501 SYNTHASE"/>
    <property type="match status" value="1"/>
</dbReference>
<sequence>MLVLSLVRRIGTRQDMYQEQPDIPELLAPAGSMDALIAAVNAGADAVYIGGKRFGARKYSANFTDAEIGEAVMYAHLRGARVYVAVNTLVHDRELPDVAKYLNDLYAMGADAVLIQDPGVAAIARDVVPDLPRHASTQYTIASPEGVVFAKQEGYDRAVLAREQSPGEIDRIFALPSRDRPGIEIFIHGALCYAYSGQCLLSSVIGGRSGNRGACAQPCRRTYALVTGTADQYGRMADPSPLPLPEHYLLSTKDLCTYSHLAEIVKRPFAALKIEGRMRSPDYVAVVVSIYRKALDAAAAGTFVPDQRDREDLATAFSRGFTRGYPFGDRGPGLMGRDRPDNRGLFIGTIRSCSEQETRVTVVSDTVPAQGDGLVGIDPRDQKESGFVILNPPVRIGPGLVIRQQTGCRPGMALYLTRSARLERTAAAIRRAPGPTGRFPVPIDLSLTVAPGIPPVLTGTFRLPGREPVTVREDAAFIPEPAGTRPTSREEVTRQIRKAGGTAFRVCDLEVTSDGGLFIPVGQLNQFRRQFFIAAERALMALSLPAANRRMEADRRLAALLPALSRKGTRTSRIPELAIFCNEVESVTAAARSGCHRVFFEAELAGMESELFRALAECREDRVRFAWKWPRVPVPEFTRKAYPILPALRDAGLGEVMVEGAMYAEPVRAAAPGIRVTGGPDLNIFNARAARAMARHCQGVTLSPELSGDDIADLCSRLGDQGWICVIVQGNIPAMVTADALLDLVANRKDPGQFSFGLSDSTGRIFPVHPDLWGRSHILNAAELCLLDYLPLLARAGVDSVVIDARWRGPRYAAAMVSLYREAMDHQGWIAGDERMPDQVAALKERVKSMAQGGITAGHFIRGLSPD</sequence>
<keyword evidence="2" id="KW-0378">Hydrolase</keyword>
<name>A0A0W8EUE8_9ZZZZ</name>
<feature type="domain" description="Peptidase U32 collagenase" evidence="1">
    <location>
        <begin position="414"/>
        <end position="538"/>
    </location>
</feature>